<dbReference type="PIRSF" id="PIRSF006755">
    <property type="entry name" value="DTB_synth"/>
    <property type="match status" value="1"/>
</dbReference>
<protein>
    <recommendedName>
        <fullName evidence="3">Dethiobiotin synthase</fullName>
    </recommendedName>
</protein>
<accession>A0A1Q2YKZ0</accession>
<dbReference type="NCBIfam" id="TIGR00347">
    <property type="entry name" value="bioD"/>
    <property type="match status" value="1"/>
</dbReference>
<dbReference type="GO" id="GO:0004141">
    <property type="term" value="F:dethiobiotin synthase activity"/>
    <property type="evidence" value="ECO:0007669"/>
    <property type="project" value="InterPro"/>
</dbReference>
<evidence type="ECO:0000313" key="1">
    <source>
        <dbReference type="EMBL" id="GAV30033.1"/>
    </source>
</evidence>
<dbReference type="Proteomes" id="UP000186136">
    <property type="component" value="Unassembled WGS sequence"/>
</dbReference>
<organism evidence="1 2">
    <name type="scientific">Pichia membranifaciens</name>
    <dbReference type="NCBI Taxonomy" id="4926"/>
    <lineage>
        <taxon>Eukaryota</taxon>
        <taxon>Fungi</taxon>
        <taxon>Dikarya</taxon>
        <taxon>Ascomycota</taxon>
        <taxon>Saccharomycotina</taxon>
        <taxon>Pichiomycetes</taxon>
        <taxon>Pichiales</taxon>
        <taxon>Pichiaceae</taxon>
        <taxon>Pichia</taxon>
    </lineage>
</organism>
<dbReference type="PANTHER" id="PTHR43210:SF5">
    <property type="entry name" value="DETHIOBIOTIN SYNTHETASE"/>
    <property type="match status" value="1"/>
</dbReference>
<gene>
    <name evidence="1" type="ORF">PMKS-003539</name>
</gene>
<sequence length="216" mass="23294">MTPRIFVAGTDTDIGKTFVSALLVKKWGFDYWKPIQTGLSEDQGDTKTVQELLQKSGAVPETSTIFEPSLTYMKPLSPWRCTVLEKESSIQVENLKLPASHDGKKSNGIIIEGAGGLLVPISKNSFTTDLIKKLDASVILVARSELGTLNHTLMSLEVLNQNKIPVIGVILNGALNEDNALALSELGVNVIAQVPLVKSLNDAIDCIPTIDLLTQA</sequence>
<dbReference type="UniPathway" id="UPA00078"/>
<comment type="caution">
    <text evidence="1">The sequence shown here is derived from an EMBL/GenBank/DDBJ whole genome shotgun (WGS) entry which is preliminary data.</text>
</comment>
<dbReference type="SUPFAM" id="SSF52540">
    <property type="entry name" value="P-loop containing nucleoside triphosphate hydrolases"/>
    <property type="match status" value="1"/>
</dbReference>
<reference evidence="1 2" key="1">
    <citation type="submission" date="2016-08" db="EMBL/GenBank/DDBJ databases">
        <title>Whole genome shotgun sequence of Pichia membranifaciens KS47-1.</title>
        <authorList>
            <person name="Konishi M."/>
            <person name="Ishida M."/>
            <person name="Arakawa T."/>
            <person name="Kato Y."/>
            <person name="Horiuchi J."/>
        </authorList>
    </citation>
    <scope>NUCLEOTIDE SEQUENCE [LARGE SCALE GENOMIC DNA]</scope>
    <source>
        <strain evidence="1 2">KS47-1</strain>
    </source>
</reference>
<dbReference type="Pfam" id="PF13500">
    <property type="entry name" value="AAA_26"/>
    <property type="match status" value="1"/>
</dbReference>
<name>A0A1Q2YKZ0_9ASCO</name>
<dbReference type="GO" id="GO:0009102">
    <property type="term" value="P:biotin biosynthetic process"/>
    <property type="evidence" value="ECO:0007669"/>
    <property type="project" value="UniProtKB-UniPathway"/>
</dbReference>
<evidence type="ECO:0000313" key="2">
    <source>
        <dbReference type="Proteomes" id="UP000186136"/>
    </source>
</evidence>
<dbReference type="GO" id="GO:0000287">
    <property type="term" value="F:magnesium ion binding"/>
    <property type="evidence" value="ECO:0007669"/>
    <property type="project" value="InterPro"/>
</dbReference>
<dbReference type="EMBL" id="BDGI01000157">
    <property type="protein sequence ID" value="GAV30033.1"/>
    <property type="molecule type" value="Genomic_DNA"/>
</dbReference>
<dbReference type="CDD" id="cd03109">
    <property type="entry name" value="DTBS"/>
    <property type="match status" value="1"/>
</dbReference>
<evidence type="ECO:0008006" key="3">
    <source>
        <dbReference type="Google" id="ProtNLM"/>
    </source>
</evidence>
<dbReference type="PANTHER" id="PTHR43210">
    <property type="entry name" value="DETHIOBIOTIN SYNTHETASE"/>
    <property type="match status" value="1"/>
</dbReference>
<proteinExistence type="inferred from homology"/>
<keyword evidence="2" id="KW-1185">Reference proteome</keyword>
<dbReference type="HAMAP" id="MF_00336">
    <property type="entry name" value="BioD"/>
    <property type="match status" value="1"/>
</dbReference>
<dbReference type="AlphaFoldDB" id="A0A1Q2YKZ0"/>
<dbReference type="GO" id="GO:0005524">
    <property type="term" value="F:ATP binding"/>
    <property type="evidence" value="ECO:0007669"/>
    <property type="project" value="InterPro"/>
</dbReference>
<dbReference type="InterPro" id="IPR004472">
    <property type="entry name" value="DTB_synth_BioD"/>
</dbReference>
<dbReference type="Gene3D" id="3.40.50.300">
    <property type="entry name" value="P-loop containing nucleotide triphosphate hydrolases"/>
    <property type="match status" value="1"/>
</dbReference>
<dbReference type="OrthoDB" id="425114at2759"/>
<dbReference type="InterPro" id="IPR027417">
    <property type="entry name" value="P-loop_NTPase"/>
</dbReference>